<accession>A0A1V4AQJ2</accession>
<evidence type="ECO:0000313" key="1">
    <source>
        <dbReference type="EMBL" id="OOP55369.1"/>
    </source>
</evidence>
<gene>
    <name evidence="1" type="ORF">AYP45_15050</name>
</gene>
<dbReference type="STRING" id="1004156.AYP45_15050"/>
<reference evidence="1 2" key="1">
    <citation type="journal article" date="2017" name="Water Res.">
        <title>Discovery and metagenomic analysis of an anammox bacterial enrichment related to Candidatus "Brocadia caroliniensis" in a full-scale glycerol-fed nitritation-denitritation separate centrate treatment process.</title>
        <authorList>
            <person name="Park H."/>
            <person name="Brotto A.C."/>
            <person name="van Loosdrecht M.C."/>
            <person name="Chandran K."/>
        </authorList>
    </citation>
    <scope>NUCLEOTIDE SEQUENCE [LARGE SCALE GENOMIC DNA]</scope>
    <source>
        <strain evidence="1">26THWARD</strain>
    </source>
</reference>
<organism evidence="1 2">
    <name type="scientific">Candidatus Brocadia carolinensis</name>
    <dbReference type="NCBI Taxonomy" id="1004156"/>
    <lineage>
        <taxon>Bacteria</taxon>
        <taxon>Pseudomonadati</taxon>
        <taxon>Planctomycetota</taxon>
        <taxon>Candidatus Brocadiia</taxon>
        <taxon>Candidatus Brocadiales</taxon>
        <taxon>Candidatus Brocadiaceae</taxon>
        <taxon>Candidatus Brocadia</taxon>
    </lineage>
</organism>
<dbReference type="AlphaFoldDB" id="A0A1V4AQJ2"/>
<sequence length="78" mass="9209">MEKITTYQQANTFLLTTFLTWYNVRYTHPARSVYMPLPDGKNLDAVFRVKKERTVNIDHTIQFYGQVIQLPPSRNALF</sequence>
<comment type="caution">
    <text evidence="1">The sequence shown here is derived from an EMBL/GenBank/DDBJ whole genome shotgun (WGS) entry which is preliminary data.</text>
</comment>
<protein>
    <submittedName>
        <fullName evidence="1">Uncharacterized protein</fullName>
    </submittedName>
</protein>
<dbReference type="Proteomes" id="UP000189681">
    <property type="component" value="Unassembled WGS sequence"/>
</dbReference>
<proteinExistence type="predicted"/>
<name>A0A1V4AQJ2_9BACT</name>
<evidence type="ECO:0000313" key="2">
    <source>
        <dbReference type="Proteomes" id="UP000189681"/>
    </source>
</evidence>
<dbReference type="EMBL" id="AYTS01000148">
    <property type="protein sequence ID" value="OOP55369.1"/>
    <property type="molecule type" value="Genomic_DNA"/>
</dbReference>